<organism evidence="1 2">
    <name type="scientific">Phytophthora infestans</name>
    <name type="common">Potato late blight agent</name>
    <name type="synonym">Botrytis infestans</name>
    <dbReference type="NCBI Taxonomy" id="4787"/>
    <lineage>
        <taxon>Eukaryota</taxon>
        <taxon>Sar</taxon>
        <taxon>Stramenopiles</taxon>
        <taxon>Oomycota</taxon>
        <taxon>Peronosporomycetes</taxon>
        <taxon>Peronosporales</taxon>
        <taxon>Peronosporaceae</taxon>
        <taxon>Phytophthora</taxon>
    </lineage>
</organism>
<proteinExistence type="predicted"/>
<gene>
    <name evidence="1" type="ORF">GN244_ATG01491</name>
</gene>
<protein>
    <submittedName>
        <fullName evidence="1">Uncharacterized protein</fullName>
    </submittedName>
</protein>
<accession>A0A833TAJ1</accession>
<reference evidence="1" key="1">
    <citation type="submission" date="2020-04" db="EMBL/GenBank/DDBJ databases">
        <title>Hybrid Assembly of Korean Phytophthora infestans isolates.</title>
        <authorList>
            <person name="Prokchorchik M."/>
            <person name="Lee Y."/>
            <person name="Seo J."/>
            <person name="Cho J.-H."/>
            <person name="Park Y.-E."/>
            <person name="Jang D.-C."/>
            <person name="Im J.-S."/>
            <person name="Choi J.-G."/>
            <person name="Park H.-J."/>
            <person name="Lee G.-B."/>
            <person name="Lee Y.-G."/>
            <person name="Hong S.-Y."/>
            <person name="Cho K."/>
            <person name="Sohn K.H."/>
        </authorList>
    </citation>
    <scope>NUCLEOTIDE SEQUENCE</scope>
    <source>
        <strain evidence="1">KR_1_A1</strain>
    </source>
</reference>
<comment type="caution">
    <text evidence="1">The sequence shown here is derived from an EMBL/GenBank/DDBJ whole genome shotgun (WGS) entry which is preliminary data.</text>
</comment>
<keyword evidence="2" id="KW-1185">Reference proteome</keyword>
<dbReference type="Proteomes" id="UP000602510">
    <property type="component" value="Unassembled WGS sequence"/>
</dbReference>
<name>A0A833TAJ1_PHYIN</name>
<dbReference type="AlphaFoldDB" id="A0A833TAJ1"/>
<evidence type="ECO:0000313" key="2">
    <source>
        <dbReference type="Proteomes" id="UP000602510"/>
    </source>
</evidence>
<sequence length="363" mass="41538">MSRIGGARGCKCDICCAEDGSVSMTIPTRRIDAVRQIDPDIGLYDALPRQITPGLSAVPLALDASVDEFEHLHSLVDPQQVQSCWIDVIYVPHSSVWWDECLLSQGGRIYWVAAFTNSVGFAKCTSAGCRWLVRIPAGELHMRMDYSVIQTEHHQSFKAIFSKNTLAITIEIVSPPSRLRHIVSEARRIWAGTVGQFGASKWIIHPQSDENQTQRSTLGKHPYFEWYTPQSDPGAFPLWWSRVRQQLGRLDLAIYTAPVGRRRYLTMTTCSVTWAEAMSYTKCGGRRLHNQLFLVIWETLHEYWKISCKRCNTESRRRRRKTLCEVVNAGIVSRRKKWAKKTNDRVTHAISTRNAYLQSRGRR</sequence>
<evidence type="ECO:0000313" key="1">
    <source>
        <dbReference type="EMBL" id="KAF4046148.1"/>
    </source>
</evidence>
<dbReference type="EMBL" id="WSZM01000030">
    <property type="protein sequence ID" value="KAF4046148.1"/>
    <property type="molecule type" value="Genomic_DNA"/>
</dbReference>